<keyword evidence="4" id="KW-1185">Reference proteome</keyword>
<comment type="caution">
    <text evidence="3">The sequence shown here is derived from an EMBL/GenBank/DDBJ whole genome shotgun (WGS) entry which is preliminary data.</text>
</comment>
<dbReference type="AlphaFoldDB" id="A0A158ARP8"/>
<dbReference type="EMBL" id="FCOA02000007">
    <property type="protein sequence ID" value="SAK60514.1"/>
    <property type="molecule type" value="Genomic_DNA"/>
</dbReference>
<evidence type="ECO:0000259" key="2">
    <source>
        <dbReference type="PROSITE" id="PS50965"/>
    </source>
</evidence>
<feature type="region of interest" description="Disordered" evidence="1">
    <location>
        <begin position="109"/>
        <end position="132"/>
    </location>
</feature>
<dbReference type="Pfam" id="PF08378">
    <property type="entry name" value="NERD"/>
    <property type="match status" value="1"/>
</dbReference>
<organism evidence="3 4">
    <name type="scientific">Caballeronia hypogeia</name>
    <dbReference type="NCBI Taxonomy" id="1777140"/>
    <lineage>
        <taxon>Bacteria</taxon>
        <taxon>Pseudomonadati</taxon>
        <taxon>Pseudomonadota</taxon>
        <taxon>Betaproteobacteria</taxon>
        <taxon>Burkholderiales</taxon>
        <taxon>Burkholderiaceae</taxon>
        <taxon>Caballeronia</taxon>
    </lineage>
</organism>
<dbReference type="InterPro" id="IPR011528">
    <property type="entry name" value="NERD"/>
</dbReference>
<sequence length="246" mass="27401">MFLEILVAVGGYRLFKGLRRRRPSGSRSAGRVKRSSHEIGAAGEAVAQAKLRTTLQWLCGNDFYLHDGQLLIEHAPGTAFPTAEIDHLAITPFGIFIFETKNWSRRIAPSSSPGKLTRIAPNGEAEDRRSPIEQNRSKVRFLRDQLPPIWPVTGAGLFTFPEVMLEPTLSTDLLSINDLLHWLRLRREAFNGKTPIDISRARAAVLMYAETSANSLLDHKTRVAPDSGNFAKLQEGILGNYFHANT</sequence>
<gene>
    <name evidence="3" type="ORF">AWB79_02715</name>
</gene>
<feature type="domain" description="NERD" evidence="2">
    <location>
        <begin position="39"/>
        <end position="165"/>
    </location>
</feature>
<accession>A0A158ARP8</accession>
<dbReference type="Proteomes" id="UP000054851">
    <property type="component" value="Unassembled WGS sequence"/>
</dbReference>
<dbReference type="OrthoDB" id="5782056at2"/>
<evidence type="ECO:0000313" key="3">
    <source>
        <dbReference type="EMBL" id="SAK60514.1"/>
    </source>
</evidence>
<dbReference type="PROSITE" id="PS50965">
    <property type="entry name" value="NERD"/>
    <property type="match status" value="1"/>
</dbReference>
<protein>
    <submittedName>
        <fullName evidence="3">NERD domain-containing protein</fullName>
    </submittedName>
</protein>
<evidence type="ECO:0000313" key="4">
    <source>
        <dbReference type="Proteomes" id="UP000054851"/>
    </source>
</evidence>
<name>A0A158ARP8_9BURK</name>
<dbReference type="RefSeq" id="WP_063963493.1">
    <property type="nucleotide sequence ID" value="NZ_FCOA02000007.1"/>
</dbReference>
<reference evidence="3" key="1">
    <citation type="submission" date="2016-01" db="EMBL/GenBank/DDBJ databases">
        <authorList>
            <person name="Peeters C."/>
        </authorList>
    </citation>
    <scope>NUCLEOTIDE SEQUENCE</scope>
    <source>
        <strain evidence="3">LMG 29322</strain>
    </source>
</reference>
<proteinExistence type="predicted"/>
<evidence type="ECO:0000256" key="1">
    <source>
        <dbReference type="SAM" id="MobiDB-lite"/>
    </source>
</evidence>